<name>A0A845LI73_HELGE</name>
<dbReference type="CDD" id="cd01335">
    <property type="entry name" value="Radical_SAM"/>
    <property type="match status" value="1"/>
</dbReference>
<dbReference type="GO" id="GO:0046872">
    <property type="term" value="F:metal ion binding"/>
    <property type="evidence" value="ECO:0007669"/>
    <property type="project" value="UniProtKB-KW"/>
</dbReference>
<dbReference type="Pfam" id="PF00919">
    <property type="entry name" value="UPF0004"/>
    <property type="match status" value="1"/>
</dbReference>
<dbReference type="InterPro" id="IPR005839">
    <property type="entry name" value="Methylthiotransferase"/>
</dbReference>
<keyword evidence="9" id="KW-0479">Metal-binding</keyword>
<dbReference type="Gene3D" id="3.80.30.20">
    <property type="entry name" value="tm_1862 like domain"/>
    <property type="match status" value="1"/>
</dbReference>
<comment type="similarity">
    <text evidence="14">Belongs to the methylthiotransferase family. MtaB subfamily.</text>
</comment>
<evidence type="ECO:0000256" key="13">
    <source>
        <dbReference type="ARBA" id="ARBA00051661"/>
    </source>
</evidence>
<dbReference type="SMART" id="SM00729">
    <property type="entry name" value="Elp3"/>
    <property type="match status" value="1"/>
</dbReference>
<dbReference type="Proteomes" id="UP000471031">
    <property type="component" value="Unassembled WGS sequence"/>
</dbReference>
<dbReference type="InterPro" id="IPR038135">
    <property type="entry name" value="Methylthiotransferase_N_sf"/>
</dbReference>
<dbReference type="InterPro" id="IPR023404">
    <property type="entry name" value="rSAM_horseshoe"/>
</dbReference>
<evidence type="ECO:0000256" key="3">
    <source>
        <dbReference type="ARBA" id="ARBA00013273"/>
    </source>
</evidence>
<dbReference type="RefSeq" id="WP_161262834.1">
    <property type="nucleotide sequence ID" value="NZ_JAFBDC010000014.1"/>
</dbReference>
<evidence type="ECO:0000313" key="19">
    <source>
        <dbReference type="Proteomes" id="UP000471031"/>
    </source>
</evidence>
<dbReference type="SFLD" id="SFLDS00029">
    <property type="entry name" value="Radical_SAM"/>
    <property type="match status" value="1"/>
</dbReference>
<evidence type="ECO:0000256" key="11">
    <source>
        <dbReference type="ARBA" id="ARBA00023014"/>
    </source>
</evidence>
<dbReference type="InterPro" id="IPR006638">
    <property type="entry name" value="Elp3/MiaA/NifB-like_rSAM"/>
</dbReference>
<dbReference type="SFLD" id="SFLDF00295">
    <property type="entry name" value="threonylcarbamoyladenosine_tRN"/>
    <property type="match status" value="1"/>
</dbReference>
<dbReference type="GO" id="GO:0035598">
    <property type="term" value="F:tRNA (N(6)-L-threonylcarbamoyladenosine(37)-C(2))-methylthiotransferase activity"/>
    <property type="evidence" value="ECO:0007669"/>
    <property type="project" value="UniProtKB-EC"/>
</dbReference>
<dbReference type="InterPro" id="IPR058240">
    <property type="entry name" value="rSAM_sf"/>
</dbReference>
<evidence type="ECO:0000256" key="14">
    <source>
        <dbReference type="ARBA" id="ARBA00061574"/>
    </source>
</evidence>
<evidence type="ECO:0000256" key="12">
    <source>
        <dbReference type="ARBA" id="ARBA00031213"/>
    </source>
</evidence>
<dbReference type="FunFam" id="3.80.30.20:FF:000001">
    <property type="entry name" value="tRNA-2-methylthio-N(6)-dimethylallyladenosine synthase 2"/>
    <property type="match status" value="1"/>
</dbReference>
<evidence type="ECO:0000256" key="1">
    <source>
        <dbReference type="ARBA" id="ARBA00001966"/>
    </source>
</evidence>
<evidence type="ECO:0000256" key="2">
    <source>
        <dbReference type="ARBA" id="ARBA00002399"/>
    </source>
</evidence>
<dbReference type="InterPro" id="IPR013848">
    <property type="entry name" value="Methylthiotransferase_N"/>
</dbReference>
<evidence type="ECO:0000256" key="15">
    <source>
        <dbReference type="ARBA" id="ARBA00069898"/>
    </source>
</evidence>
<dbReference type="PANTHER" id="PTHR11918:SF45">
    <property type="entry name" value="THREONYLCARBAMOYLADENOSINE TRNA METHYLTHIOTRANSFERASE"/>
    <property type="match status" value="1"/>
</dbReference>
<evidence type="ECO:0000256" key="10">
    <source>
        <dbReference type="ARBA" id="ARBA00023004"/>
    </source>
</evidence>
<dbReference type="OrthoDB" id="9805215at2"/>
<dbReference type="SUPFAM" id="SSF102114">
    <property type="entry name" value="Radical SAM enzymes"/>
    <property type="match status" value="1"/>
</dbReference>
<comment type="function">
    <text evidence="2">Catalyzes the methylthiolation of N6-threonylcarbamoyladenosine (t(6)A), leading to the formation of 2-methylthio-N6-threonylcarbamoyladenosine (ms(2)t(6)A) at position 37 in tRNAs that read codons beginning with adenine.</text>
</comment>
<gene>
    <name evidence="18" type="primary">mtaB</name>
    <name evidence="18" type="ORF">GTO89_14640</name>
</gene>
<dbReference type="FunFam" id="3.40.50.12160:FF:000004">
    <property type="entry name" value="Threonylcarbamoyladenosine tRNA methylthiotransferase MtaB"/>
    <property type="match status" value="1"/>
</dbReference>
<dbReference type="NCBIfam" id="TIGR01579">
    <property type="entry name" value="MiaB-like-C"/>
    <property type="match status" value="1"/>
</dbReference>
<dbReference type="PANTHER" id="PTHR11918">
    <property type="entry name" value="RADICAL SAM PROTEINS"/>
    <property type="match status" value="1"/>
</dbReference>
<evidence type="ECO:0000256" key="9">
    <source>
        <dbReference type="ARBA" id="ARBA00022723"/>
    </source>
</evidence>
<dbReference type="SFLD" id="SFLDG01061">
    <property type="entry name" value="methylthiotransferase"/>
    <property type="match status" value="1"/>
</dbReference>
<keyword evidence="7" id="KW-0949">S-adenosyl-L-methionine</keyword>
<evidence type="ECO:0000256" key="6">
    <source>
        <dbReference type="ARBA" id="ARBA00022679"/>
    </source>
</evidence>
<dbReference type="SFLD" id="SFLDG01082">
    <property type="entry name" value="B12-binding_domain_containing"/>
    <property type="match status" value="1"/>
</dbReference>
<dbReference type="AlphaFoldDB" id="A0A845LI73"/>
<protein>
    <recommendedName>
        <fullName evidence="15">Threonylcarbamoyladenosine tRNA methylthiotransferase MtaB</fullName>
        <ecNumber evidence="3">2.8.4.5</ecNumber>
    </recommendedName>
    <alternativeName>
        <fullName evidence="12">tRNA-t(6)A37 methylthiotransferase</fullName>
    </alternativeName>
</protein>
<keyword evidence="8" id="KW-0819">tRNA processing</keyword>
<dbReference type="InterPro" id="IPR034557">
    <property type="entry name" value="ThrcA_tRNA_MEthiotransferase"/>
</dbReference>
<dbReference type="EC" id="2.8.4.5" evidence="3"/>
<feature type="domain" description="Radical SAM core" evidence="17">
    <location>
        <begin position="143"/>
        <end position="370"/>
    </location>
</feature>
<sequence length="445" mass="49239">MNPGEPTAAFHTLGCKVNQGETDAIAGMFKARGYAIVPFDEPADVYVVNTCTVTHLSDRKSRQAIRRANRQNPEAVVVVTGCYAQTAADEVRTIEGVDIVVGTDRRSAIVDLVEAHQRSGEQVNTVFDSQQIERFEELPAVAERSRARATMKIQDGCNLYCTYCIIPYARGPVRSRRRESVVEEAERLAEEGFKEIVLSGIHLGAYGSDTDTDLATLIAALCRIDGLRRIRVGSVEPQEFTPELLEAIVHPRVCPHFHIPLQSGSDAVLERMGRRYRRQDFLDVARKIQQMIPGVAITSDVIVGFPGESEAEYLMSEELCHAAGLAGLHVFPYSPRRGTPAATFPGQIAPAVKQERAQRLGQMARRLAAEYAQGFVGQVREVLAEEQVGGLWTGHTDNYLKVLFDMPTQHLARERSWAIEREDLVPVRLLQVRPDGALDGLPVDV</sequence>
<dbReference type="InterPro" id="IPR007197">
    <property type="entry name" value="rSAM"/>
</dbReference>
<organism evidence="18 19">
    <name type="scientific">Heliomicrobium gestii</name>
    <name type="common">Heliobacterium gestii</name>
    <dbReference type="NCBI Taxonomy" id="2699"/>
    <lineage>
        <taxon>Bacteria</taxon>
        <taxon>Bacillati</taxon>
        <taxon>Bacillota</taxon>
        <taxon>Clostridia</taxon>
        <taxon>Eubacteriales</taxon>
        <taxon>Heliobacteriaceae</taxon>
        <taxon>Heliomicrobium</taxon>
    </lineage>
</organism>
<comment type="caution">
    <text evidence="18">The sequence shown here is derived from an EMBL/GenBank/DDBJ whole genome shotgun (WGS) entry which is preliminary data.</text>
</comment>
<keyword evidence="11" id="KW-0411">Iron-sulfur</keyword>
<evidence type="ECO:0000256" key="7">
    <source>
        <dbReference type="ARBA" id="ARBA00022691"/>
    </source>
</evidence>
<evidence type="ECO:0000259" key="16">
    <source>
        <dbReference type="PROSITE" id="PS51449"/>
    </source>
</evidence>
<evidence type="ECO:0000256" key="8">
    <source>
        <dbReference type="ARBA" id="ARBA00022694"/>
    </source>
</evidence>
<evidence type="ECO:0000313" key="18">
    <source>
        <dbReference type="EMBL" id="MZP44269.1"/>
    </source>
</evidence>
<keyword evidence="4" id="KW-0004">4Fe-4S</keyword>
<evidence type="ECO:0000256" key="4">
    <source>
        <dbReference type="ARBA" id="ARBA00022485"/>
    </source>
</evidence>
<dbReference type="InterPro" id="IPR006467">
    <property type="entry name" value="MiaB-like_bact"/>
</dbReference>
<keyword evidence="6 18" id="KW-0808">Transferase</keyword>
<reference evidence="18 19" key="1">
    <citation type="submission" date="2020-01" db="EMBL/GenBank/DDBJ databases">
        <title>Whole genome sequence of Heliobacterium gestii DSM 11169.</title>
        <authorList>
            <person name="Kyndt J.A."/>
            <person name="Meyer T.E."/>
        </authorList>
    </citation>
    <scope>NUCLEOTIDE SEQUENCE [LARGE SCALE GENOMIC DNA]</scope>
    <source>
        <strain evidence="18 19">DSM 11169</strain>
    </source>
</reference>
<keyword evidence="19" id="KW-1185">Reference proteome</keyword>
<dbReference type="Pfam" id="PF04055">
    <property type="entry name" value="Radical_SAM"/>
    <property type="match status" value="1"/>
</dbReference>
<evidence type="ECO:0000256" key="5">
    <source>
        <dbReference type="ARBA" id="ARBA00022490"/>
    </source>
</evidence>
<dbReference type="Gene3D" id="3.40.50.12160">
    <property type="entry name" value="Methylthiotransferase, N-terminal domain"/>
    <property type="match status" value="1"/>
</dbReference>
<accession>A0A845LI73</accession>
<dbReference type="GO" id="GO:0051539">
    <property type="term" value="F:4 iron, 4 sulfur cluster binding"/>
    <property type="evidence" value="ECO:0007669"/>
    <property type="project" value="UniProtKB-KW"/>
</dbReference>
<dbReference type="NCBIfam" id="TIGR00089">
    <property type="entry name" value="MiaB/RimO family radical SAM methylthiotransferase"/>
    <property type="match status" value="1"/>
</dbReference>
<dbReference type="PROSITE" id="PS51918">
    <property type="entry name" value="RADICAL_SAM"/>
    <property type="match status" value="1"/>
</dbReference>
<keyword evidence="5" id="KW-0963">Cytoplasm</keyword>
<dbReference type="PROSITE" id="PS51449">
    <property type="entry name" value="MTTASE_N"/>
    <property type="match status" value="1"/>
</dbReference>
<proteinExistence type="inferred from homology"/>
<comment type="cofactor">
    <cofactor evidence="1">
        <name>[4Fe-4S] cluster</name>
        <dbReference type="ChEBI" id="CHEBI:49883"/>
    </cofactor>
</comment>
<dbReference type="InterPro" id="IPR020612">
    <property type="entry name" value="Methylthiotransferase_CS"/>
</dbReference>
<feature type="domain" description="MTTase N-terminal" evidence="16">
    <location>
        <begin position="6"/>
        <end position="118"/>
    </location>
</feature>
<dbReference type="EMBL" id="WXEX01000014">
    <property type="protein sequence ID" value="MZP44269.1"/>
    <property type="molecule type" value="Genomic_DNA"/>
</dbReference>
<evidence type="ECO:0000259" key="17">
    <source>
        <dbReference type="PROSITE" id="PS51918"/>
    </source>
</evidence>
<keyword evidence="10" id="KW-0408">Iron</keyword>
<dbReference type="PROSITE" id="PS01278">
    <property type="entry name" value="MTTASE_RADICAL"/>
    <property type="match status" value="1"/>
</dbReference>
<comment type="catalytic activity">
    <reaction evidence="13">
        <text>N(6)-L-threonylcarbamoyladenosine(37) in tRNA + (sulfur carrier)-SH + AH2 + 2 S-adenosyl-L-methionine = 2-methylsulfanyl-N(6)-L-threonylcarbamoyladenosine(37) in tRNA + (sulfur carrier)-H + 5'-deoxyadenosine + L-methionine + A + S-adenosyl-L-homocysteine + 2 H(+)</text>
        <dbReference type="Rhea" id="RHEA:37075"/>
        <dbReference type="Rhea" id="RHEA-COMP:10163"/>
        <dbReference type="Rhea" id="RHEA-COMP:11092"/>
        <dbReference type="Rhea" id="RHEA-COMP:14737"/>
        <dbReference type="Rhea" id="RHEA-COMP:14739"/>
        <dbReference type="ChEBI" id="CHEBI:13193"/>
        <dbReference type="ChEBI" id="CHEBI:15378"/>
        <dbReference type="ChEBI" id="CHEBI:17319"/>
        <dbReference type="ChEBI" id="CHEBI:17499"/>
        <dbReference type="ChEBI" id="CHEBI:29917"/>
        <dbReference type="ChEBI" id="CHEBI:57844"/>
        <dbReference type="ChEBI" id="CHEBI:57856"/>
        <dbReference type="ChEBI" id="CHEBI:59789"/>
        <dbReference type="ChEBI" id="CHEBI:64428"/>
        <dbReference type="ChEBI" id="CHEBI:74418"/>
        <dbReference type="ChEBI" id="CHEBI:74420"/>
        <dbReference type="EC" id="2.8.4.5"/>
    </reaction>
</comment>